<dbReference type="GO" id="GO:0016705">
    <property type="term" value="F:oxidoreductase activity, acting on paired donors, with incorporation or reduction of molecular oxygen"/>
    <property type="evidence" value="ECO:0007669"/>
    <property type="project" value="InterPro"/>
</dbReference>
<organism evidence="8 9">
    <name type="scientific">Suillus luteus UH-Slu-Lm8-n1</name>
    <dbReference type="NCBI Taxonomy" id="930992"/>
    <lineage>
        <taxon>Eukaryota</taxon>
        <taxon>Fungi</taxon>
        <taxon>Dikarya</taxon>
        <taxon>Basidiomycota</taxon>
        <taxon>Agaricomycotina</taxon>
        <taxon>Agaricomycetes</taxon>
        <taxon>Agaricomycetidae</taxon>
        <taxon>Boletales</taxon>
        <taxon>Suillineae</taxon>
        <taxon>Suillaceae</taxon>
        <taxon>Suillus</taxon>
    </lineage>
</organism>
<dbReference type="HOGENOM" id="CLU_001570_2_2_1"/>
<dbReference type="GO" id="GO:0020037">
    <property type="term" value="F:heme binding"/>
    <property type="evidence" value="ECO:0007669"/>
    <property type="project" value="InterPro"/>
</dbReference>
<keyword evidence="6" id="KW-0408">Iron</keyword>
<evidence type="ECO:0008006" key="10">
    <source>
        <dbReference type="Google" id="ProtNLM"/>
    </source>
</evidence>
<proteinExistence type="inferred from homology"/>
<accession>A0A0D0B0D3</accession>
<evidence type="ECO:0000313" key="9">
    <source>
        <dbReference type="Proteomes" id="UP000054485"/>
    </source>
</evidence>
<dbReference type="GO" id="GO:0005506">
    <property type="term" value="F:iron ion binding"/>
    <property type="evidence" value="ECO:0007669"/>
    <property type="project" value="InterPro"/>
</dbReference>
<dbReference type="AlphaFoldDB" id="A0A0D0B0D3"/>
<reference evidence="8 9" key="1">
    <citation type="submission" date="2014-04" db="EMBL/GenBank/DDBJ databases">
        <authorList>
            <consortium name="DOE Joint Genome Institute"/>
            <person name="Kuo A."/>
            <person name="Ruytinx J."/>
            <person name="Rineau F."/>
            <person name="Colpaert J."/>
            <person name="Kohler A."/>
            <person name="Nagy L.G."/>
            <person name="Floudas D."/>
            <person name="Copeland A."/>
            <person name="Barry K.W."/>
            <person name="Cichocki N."/>
            <person name="Veneault-Fourrey C."/>
            <person name="LaButti K."/>
            <person name="Lindquist E.A."/>
            <person name="Lipzen A."/>
            <person name="Lundell T."/>
            <person name="Morin E."/>
            <person name="Murat C."/>
            <person name="Sun H."/>
            <person name="Tunlid A."/>
            <person name="Henrissat B."/>
            <person name="Grigoriev I.V."/>
            <person name="Hibbett D.S."/>
            <person name="Martin F."/>
            <person name="Nordberg H.P."/>
            <person name="Cantor M.N."/>
            <person name="Hua S.X."/>
        </authorList>
    </citation>
    <scope>NUCLEOTIDE SEQUENCE [LARGE SCALE GENOMIC DNA]</scope>
    <source>
        <strain evidence="8 9">UH-Slu-Lm8-n1</strain>
    </source>
</reference>
<dbReference type="OrthoDB" id="1055148at2759"/>
<keyword evidence="3" id="KW-0349">Heme</keyword>
<evidence type="ECO:0000256" key="1">
    <source>
        <dbReference type="ARBA" id="ARBA00001971"/>
    </source>
</evidence>
<evidence type="ECO:0000256" key="2">
    <source>
        <dbReference type="ARBA" id="ARBA00010617"/>
    </source>
</evidence>
<comment type="cofactor">
    <cofactor evidence="1">
        <name>heme</name>
        <dbReference type="ChEBI" id="CHEBI:30413"/>
    </cofactor>
</comment>
<keyword evidence="4" id="KW-0479">Metal-binding</keyword>
<gene>
    <name evidence="8" type="ORF">CY34DRAFT_67690</name>
</gene>
<dbReference type="PANTHER" id="PTHR46300:SF7">
    <property type="entry name" value="P450, PUTATIVE (EUROFUNG)-RELATED"/>
    <property type="match status" value="1"/>
</dbReference>
<keyword evidence="5" id="KW-0560">Oxidoreductase</keyword>
<keyword evidence="9" id="KW-1185">Reference proteome</keyword>
<reference evidence="9" key="2">
    <citation type="submission" date="2015-01" db="EMBL/GenBank/DDBJ databases">
        <title>Evolutionary Origins and Diversification of the Mycorrhizal Mutualists.</title>
        <authorList>
            <consortium name="DOE Joint Genome Institute"/>
            <consortium name="Mycorrhizal Genomics Consortium"/>
            <person name="Kohler A."/>
            <person name="Kuo A."/>
            <person name="Nagy L.G."/>
            <person name="Floudas D."/>
            <person name="Copeland A."/>
            <person name="Barry K.W."/>
            <person name="Cichocki N."/>
            <person name="Veneault-Fourrey C."/>
            <person name="LaButti K."/>
            <person name="Lindquist E.A."/>
            <person name="Lipzen A."/>
            <person name="Lundell T."/>
            <person name="Morin E."/>
            <person name="Murat C."/>
            <person name="Riley R."/>
            <person name="Ohm R."/>
            <person name="Sun H."/>
            <person name="Tunlid A."/>
            <person name="Henrissat B."/>
            <person name="Grigoriev I.V."/>
            <person name="Hibbett D.S."/>
            <person name="Martin F."/>
        </authorList>
    </citation>
    <scope>NUCLEOTIDE SEQUENCE [LARGE SCALE GENOMIC DNA]</scope>
    <source>
        <strain evidence="9">UH-Slu-Lm8-n1</strain>
    </source>
</reference>
<dbReference type="EMBL" id="KN835446">
    <property type="protein sequence ID" value="KIK37508.1"/>
    <property type="molecule type" value="Genomic_DNA"/>
</dbReference>
<dbReference type="GO" id="GO:0004497">
    <property type="term" value="F:monooxygenase activity"/>
    <property type="evidence" value="ECO:0007669"/>
    <property type="project" value="UniProtKB-KW"/>
</dbReference>
<dbReference type="InterPro" id="IPR001128">
    <property type="entry name" value="Cyt_P450"/>
</dbReference>
<dbReference type="Proteomes" id="UP000054485">
    <property type="component" value="Unassembled WGS sequence"/>
</dbReference>
<evidence type="ECO:0000313" key="8">
    <source>
        <dbReference type="EMBL" id="KIK37508.1"/>
    </source>
</evidence>
<name>A0A0D0B0D3_9AGAM</name>
<evidence type="ECO:0000256" key="4">
    <source>
        <dbReference type="ARBA" id="ARBA00022723"/>
    </source>
</evidence>
<dbReference type="InterPro" id="IPR036396">
    <property type="entry name" value="Cyt_P450_sf"/>
</dbReference>
<dbReference type="InParanoid" id="A0A0D0B0D3"/>
<feature type="non-terminal residue" evidence="8">
    <location>
        <position position="1"/>
    </location>
</feature>
<evidence type="ECO:0000256" key="3">
    <source>
        <dbReference type="ARBA" id="ARBA00022617"/>
    </source>
</evidence>
<evidence type="ECO:0000256" key="7">
    <source>
        <dbReference type="ARBA" id="ARBA00023033"/>
    </source>
</evidence>
<comment type="similarity">
    <text evidence="2">Belongs to the cytochrome P450 family.</text>
</comment>
<keyword evidence="7" id="KW-0503">Monooxygenase</keyword>
<dbReference type="Gene3D" id="1.10.630.10">
    <property type="entry name" value="Cytochrome P450"/>
    <property type="match status" value="1"/>
</dbReference>
<evidence type="ECO:0000256" key="6">
    <source>
        <dbReference type="ARBA" id="ARBA00023004"/>
    </source>
</evidence>
<evidence type="ECO:0000256" key="5">
    <source>
        <dbReference type="ARBA" id="ARBA00023002"/>
    </source>
</evidence>
<sequence length="129" mass="14762">DILANRFASEGGIWPVDIFPALKHLPLWFPGVSFKRNAVIWKAKMEEFVDRPYEFVKSEISSSSDDHDSFFSSQDTTTDDHDIRWTTNSMYSASINMTITTLSHFILAMVQHPHVLRRTQAELDDVLGS</sequence>
<feature type="non-terminal residue" evidence="8">
    <location>
        <position position="129"/>
    </location>
</feature>
<dbReference type="Pfam" id="PF00067">
    <property type="entry name" value="p450"/>
    <property type="match status" value="1"/>
</dbReference>
<protein>
    <recommendedName>
        <fullName evidence="10">Cytochrome P450</fullName>
    </recommendedName>
</protein>
<dbReference type="SUPFAM" id="SSF48264">
    <property type="entry name" value="Cytochrome P450"/>
    <property type="match status" value="1"/>
</dbReference>
<dbReference type="PANTHER" id="PTHR46300">
    <property type="entry name" value="P450, PUTATIVE (EUROFUNG)-RELATED-RELATED"/>
    <property type="match status" value="1"/>
</dbReference>
<dbReference type="STRING" id="930992.A0A0D0B0D3"/>
<dbReference type="InterPro" id="IPR050364">
    <property type="entry name" value="Cytochrome_P450_fung"/>
</dbReference>